<name>A0ABV1DXQ7_9FIRM</name>
<protein>
    <submittedName>
        <fullName evidence="2">HD domain-containing phosphohydrolase</fullName>
    </submittedName>
</protein>
<gene>
    <name evidence="2" type="ORF">WMO26_03210</name>
</gene>
<evidence type="ECO:0000313" key="2">
    <source>
        <dbReference type="EMBL" id="MEQ2439831.1"/>
    </source>
</evidence>
<dbReference type="CDD" id="cd00077">
    <property type="entry name" value="HDc"/>
    <property type="match status" value="2"/>
</dbReference>
<accession>A0ABV1DXQ7</accession>
<feature type="domain" description="HD-GYP" evidence="1">
    <location>
        <begin position="197"/>
        <end position="392"/>
    </location>
</feature>
<reference evidence="2 3" key="1">
    <citation type="submission" date="2024-03" db="EMBL/GenBank/DDBJ databases">
        <title>Human intestinal bacterial collection.</title>
        <authorList>
            <person name="Pauvert C."/>
            <person name="Hitch T.C.A."/>
            <person name="Clavel T."/>
        </authorList>
    </citation>
    <scope>NUCLEOTIDE SEQUENCE [LARGE SCALE GENOMIC DNA]</scope>
    <source>
        <strain evidence="2 3">CLA-JM-H44</strain>
    </source>
</reference>
<dbReference type="Proteomes" id="UP001489509">
    <property type="component" value="Unassembled WGS sequence"/>
</dbReference>
<evidence type="ECO:0000313" key="3">
    <source>
        <dbReference type="Proteomes" id="UP001489509"/>
    </source>
</evidence>
<dbReference type="Pfam" id="PF13487">
    <property type="entry name" value="HD_5"/>
    <property type="match status" value="1"/>
</dbReference>
<dbReference type="InterPro" id="IPR003607">
    <property type="entry name" value="HD/PDEase_dom"/>
</dbReference>
<dbReference type="InterPro" id="IPR037522">
    <property type="entry name" value="HD_GYP_dom"/>
</dbReference>
<dbReference type="PANTHER" id="PTHR43155">
    <property type="entry name" value="CYCLIC DI-GMP PHOSPHODIESTERASE PA4108-RELATED"/>
    <property type="match status" value="1"/>
</dbReference>
<organism evidence="2 3">
    <name type="scientific">Solibaculum intestinale</name>
    <dbReference type="NCBI Taxonomy" id="3133165"/>
    <lineage>
        <taxon>Bacteria</taxon>
        <taxon>Bacillati</taxon>
        <taxon>Bacillota</taxon>
        <taxon>Clostridia</taxon>
        <taxon>Eubacteriales</taxon>
        <taxon>Oscillospiraceae</taxon>
        <taxon>Solibaculum</taxon>
    </lineage>
</organism>
<comment type="caution">
    <text evidence="2">The sequence shown here is derived from an EMBL/GenBank/DDBJ whole genome shotgun (WGS) entry which is preliminary data.</text>
</comment>
<proteinExistence type="predicted"/>
<dbReference type="SUPFAM" id="SSF109604">
    <property type="entry name" value="HD-domain/PDEase-like"/>
    <property type="match status" value="2"/>
</dbReference>
<dbReference type="Gene3D" id="1.10.3210.10">
    <property type="entry name" value="Hypothetical protein af1432"/>
    <property type="match status" value="2"/>
</dbReference>
<dbReference type="PROSITE" id="PS51832">
    <property type="entry name" value="HD_GYP"/>
    <property type="match status" value="1"/>
</dbReference>
<dbReference type="SMART" id="SM00471">
    <property type="entry name" value="HDc"/>
    <property type="match status" value="1"/>
</dbReference>
<dbReference type="EMBL" id="JBBMFD010000003">
    <property type="protein sequence ID" value="MEQ2439831.1"/>
    <property type="molecule type" value="Genomic_DNA"/>
</dbReference>
<dbReference type="InterPro" id="IPR006675">
    <property type="entry name" value="HDIG_dom"/>
</dbReference>
<dbReference type="PANTHER" id="PTHR43155:SF1">
    <property type="entry name" value="3'3'-CGAMP-SPECIFIC PHOSPHODIESTERASE 1"/>
    <property type="match status" value="1"/>
</dbReference>
<evidence type="ECO:0000259" key="1">
    <source>
        <dbReference type="PROSITE" id="PS51832"/>
    </source>
</evidence>
<dbReference type="RefSeq" id="WP_349218097.1">
    <property type="nucleotide sequence ID" value="NZ_JBBMFD010000003.1"/>
</dbReference>
<keyword evidence="3" id="KW-1185">Reference proteome</keyword>
<dbReference type="NCBIfam" id="TIGR00277">
    <property type="entry name" value="HDIG"/>
    <property type="match status" value="1"/>
</dbReference>
<sequence>MNEYTLSDGLRAVQRAFDLVDPRLKGHGEQAAFLMWRLLDRMGCSRARMVSLTTAALFHDMGAYKTDADHSLSEFELLHTASHCVYGYLYARFYSPFPSFAPVILYHHMGYLYKRYIDPSFLTDSLLLNLSDRISFVFLTQQNPDFSFLGALSGIEFDPKHVAAFLEADREEGLLQALKDGSYHEKLHAFWRETTLSRSEVMNYAQMLMYSIDFRSEQTVTHSISVMSLSKLLCGLLGLDHVDTSIVTASAMLHDIGKITTPVQILEKKGPLTEEEMAIMKRHASATYEILTELGFDNIALIASSHHEKLDGSGYPRGLKGDEIPFYSRVLAVADILSALIGERSYKGPMPKGQVTAILGAMANRNQLDPIVTSVALEHYDELITFSAEDCAQTMEDYLSIKSEYLRLMQQFEAIEEAQREAPIPV</sequence>